<dbReference type="Proteomes" id="UP000233551">
    <property type="component" value="Unassembled WGS sequence"/>
</dbReference>
<evidence type="ECO:0000256" key="6">
    <source>
        <dbReference type="ARBA" id="ARBA00023136"/>
    </source>
</evidence>
<organism evidence="8 9">
    <name type="scientific">Punica granatum</name>
    <name type="common">Pomegranate</name>
    <dbReference type="NCBI Taxonomy" id="22663"/>
    <lineage>
        <taxon>Eukaryota</taxon>
        <taxon>Viridiplantae</taxon>
        <taxon>Streptophyta</taxon>
        <taxon>Embryophyta</taxon>
        <taxon>Tracheophyta</taxon>
        <taxon>Spermatophyta</taxon>
        <taxon>Magnoliopsida</taxon>
        <taxon>eudicotyledons</taxon>
        <taxon>Gunneridae</taxon>
        <taxon>Pentapetalae</taxon>
        <taxon>rosids</taxon>
        <taxon>malvids</taxon>
        <taxon>Myrtales</taxon>
        <taxon>Lythraceae</taxon>
        <taxon>Punica</taxon>
    </lineage>
</organism>
<evidence type="ECO:0000256" key="2">
    <source>
        <dbReference type="ARBA" id="ARBA00007965"/>
    </source>
</evidence>
<evidence type="ECO:0000256" key="3">
    <source>
        <dbReference type="ARBA" id="ARBA00022448"/>
    </source>
</evidence>
<keyword evidence="9" id="KW-1185">Reference proteome</keyword>
<comment type="similarity">
    <text evidence="2">Belongs to the SLC29A/ENT transporter (TC 2.A.57) family.</text>
</comment>
<sequence>MYNVWDPISRYIPQVDCLKLKSQNGLMIAILGRFLLIPAFYFTAKYVAPKGYNGLGHIVLGNLFVLFLLVGIFSGVALYWLWINGNGSF</sequence>
<keyword evidence="3" id="KW-0813">Transport</keyword>
<keyword evidence="5 7" id="KW-1133">Transmembrane helix</keyword>
<keyword evidence="4 7" id="KW-0812">Transmembrane</keyword>
<evidence type="ECO:0000313" key="9">
    <source>
        <dbReference type="Proteomes" id="UP000233551"/>
    </source>
</evidence>
<name>A0A2I0L125_PUNGR</name>
<keyword evidence="6 7" id="KW-0472">Membrane</keyword>
<evidence type="ECO:0000313" key="8">
    <source>
        <dbReference type="EMBL" id="PKI74313.1"/>
    </source>
</evidence>
<comment type="caution">
    <text evidence="8">The sequence shown here is derived from an EMBL/GenBank/DDBJ whole genome shotgun (WGS) entry which is preliminary data.</text>
</comment>
<feature type="transmembrane region" description="Helical" evidence="7">
    <location>
        <begin position="59"/>
        <end position="82"/>
    </location>
</feature>
<comment type="subcellular location">
    <subcellularLocation>
        <location evidence="1">Membrane</location>
        <topology evidence="1">Multi-pass membrane protein</topology>
    </subcellularLocation>
</comment>
<evidence type="ECO:0000256" key="5">
    <source>
        <dbReference type="ARBA" id="ARBA00022989"/>
    </source>
</evidence>
<accession>A0A2I0L125</accession>
<evidence type="ECO:0000256" key="4">
    <source>
        <dbReference type="ARBA" id="ARBA00022692"/>
    </source>
</evidence>
<dbReference type="STRING" id="22663.A0A2I0L125"/>
<dbReference type="PANTHER" id="PTHR10332:SF38">
    <property type="entry name" value="EQUILIBRATIVE NUCLEOTIDE TRANSPORTER 3-RELATED"/>
    <property type="match status" value="1"/>
</dbReference>
<dbReference type="PANTHER" id="PTHR10332">
    <property type="entry name" value="EQUILIBRATIVE NUCLEOSIDE TRANSPORTER"/>
    <property type="match status" value="1"/>
</dbReference>
<reference evidence="8 9" key="1">
    <citation type="submission" date="2017-11" db="EMBL/GenBank/DDBJ databases">
        <title>De-novo sequencing of pomegranate (Punica granatum L.) genome.</title>
        <authorList>
            <person name="Akparov Z."/>
            <person name="Amiraslanov A."/>
            <person name="Hajiyeva S."/>
            <person name="Abbasov M."/>
            <person name="Kaur K."/>
            <person name="Hamwieh A."/>
            <person name="Solovyev V."/>
            <person name="Salamov A."/>
            <person name="Braich B."/>
            <person name="Kosarev P."/>
            <person name="Mahmoud A."/>
            <person name="Hajiyev E."/>
            <person name="Babayeva S."/>
            <person name="Izzatullayeva V."/>
            <person name="Mammadov A."/>
            <person name="Mammadov A."/>
            <person name="Sharifova S."/>
            <person name="Ojaghi J."/>
            <person name="Eynullazada K."/>
            <person name="Bayramov B."/>
            <person name="Abdulazimova A."/>
            <person name="Shahmuradov I."/>
        </authorList>
    </citation>
    <scope>NUCLEOTIDE SEQUENCE [LARGE SCALE GENOMIC DNA]</scope>
    <source>
        <strain evidence="9">cv. AG2017</strain>
        <tissue evidence="8">Leaf</tissue>
    </source>
</reference>
<dbReference type="GO" id="GO:0005337">
    <property type="term" value="F:nucleoside transmembrane transporter activity"/>
    <property type="evidence" value="ECO:0007669"/>
    <property type="project" value="InterPro"/>
</dbReference>
<evidence type="ECO:0000256" key="7">
    <source>
        <dbReference type="SAM" id="Phobius"/>
    </source>
</evidence>
<protein>
    <submittedName>
        <fullName evidence="8">Uncharacterized protein</fullName>
    </submittedName>
</protein>
<gene>
    <name evidence="8" type="ORF">CRG98_005289</name>
</gene>
<dbReference type="InterPro" id="IPR002259">
    <property type="entry name" value="Eqnu_transpt"/>
</dbReference>
<proteinExistence type="inferred from homology"/>
<dbReference type="AlphaFoldDB" id="A0A2I0L125"/>
<evidence type="ECO:0000256" key="1">
    <source>
        <dbReference type="ARBA" id="ARBA00004141"/>
    </source>
</evidence>
<feature type="transmembrane region" description="Helical" evidence="7">
    <location>
        <begin position="26"/>
        <end position="47"/>
    </location>
</feature>
<dbReference type="EMBL" id="PGOL01000211">
    <property type="protein sequence ID" value="PKI74313.1"/>
    <property type="molecule type" value="Genomic_DNA"/>
</dbReference>
<dbReference type="GO" id="GO:0005886">
    <property type="term" value="C:plasma membrane"/>
    <property type="evidence" value="ECO:0007669"/>
    <property type="project" value="TreeGrafter"/>
</dbReference>